<comment type="caution">
    <text evidence="2">The sequence shown here is derived from an EMBL/GenBank/DDBJ whole genome shotgun (WGS) entry which is preliminary data.</text>
</comment>
<dbReference type="OrthoDB" id="3193283at2759"/>
<organism evidence="2 3">
    <name type="scientific">Grifola frondosa</name>
    <name type="common">Maitake</name>
    <name type="synonym">Polyporus frondosus</name>
    <dbReference type="NCBI Taxonomy" id="5627"/>
    <lineage>
        <taxon>Eukaryota</taxon>
        <taxon>Fungi</taxon>
        <taxon>Dikarya</taxon>
        <taxon>Basidiomycota</taxon>
        <taxon>Agaricomycotina</taxon>
        <taxon>Agaricomycetes</taxon>
        <taxon>Polyporales</taxon>
        <taxon>Grifolaceae</taxon>
        <taxon>Grifola</taxon>
    </lineage>
</organism>
<dbReference type="OMA" id="WIMEPAD"/>
<feature type="domain" description="F-box" evidence="1">
    <location>
        <begin position="105"/>
        <end position="168"/>
    </location>
</feature>
<dbReference type="InterPro" id="IPR001810">
    <property type="entry name" value="F-box_dom"/>
</dbReference>
<reference evidence="2 3" key="1">
    <citation type="submission" date="2016-03" db="EMBL/GenBank/DDBJ databases">
        <title>Whole genome sequencing of Grifola frondosa 9006-11.</title>
        <authorList>
            <person name="Min B."/>
            <person name="Park H."/>
            <person name="Kim J.-G."/>
            <person name="Cho H."/>
            <person name="Oh Y.-L."/>
            <person name="Kong W.-S."/>
            <person name="Choi I.-G."/>
        </authorList>
    </citation>
    <scope>NUCLEOTIDE SEQUENCE [LARGE SCALE GENOMIC DNA]</scope>
    <source>
        <strain evidence="2 3">9006-11</strain>
    </source>
</reference>
<dbReference type="Proteomes" id="UP000092993">
    <property type="component" value="Unassembled WGS sequence"/>
</dbReference>
<dbReference type="EMBL" id="LUGG01000003">
    <property type="protein sequence ID" value="OBZ76869.1"/>
    <property type="molecule type" value="Genomic_DNA"/>
</dbReference>
<keyword evidence="3" id="KW-1185">Reference proteome</keyword>
<name>A0A1C7MKB9_GRIFR</name>
<evidence type="ECO:0000313" key="3">
    <source>
        <dbReference type="Proteomes" id="UP000092993"/>
    </source>
</evidence>
<gene>
    <name evidence="2" type="ORF">A0H81_02924</name>
</gene>
<protein>
    <recommendedName>
        <fullName evidence="1">F-box domain-containing protein</fullName>
    </recommendedName>
</protein>
<dbReference type="STRING" id="5627.A0A1C7MKB9"/>
<dbReference type="Pfam" id="PF12937">
    <property type="entry name" value="F-box-like"/>
    <property type="match status" value="1"/>
</dbReference>
<proteinExistence type="predicted"/>
<evidence type="ECO:0000313" key="2">
    <source>
        <dbReference type="EMBL" id="OBZ76869.1"/>
    </source>
</evidence>
<dbReference type="AlphaFoldDB" id="A0A1C7MKB9"/>
<sequence>MAHHRQPRFITDHIHPDPTQPFLNDSRGHHFILCAVTDAMEQFGFVMEGISLKELTGILLWKLWKSAGHNTAPMSTELIQHLDDMFVSALSIIRRFRNSRQPSLSLPPEILAIIFEHVPEGPHPHLNLDDTMWLTSYQNTSELIPLTHVCHQWRIVALSTPSLWRSVHDRSSLASVAIERSKGMSLNLVITREPRPYHAIHSLVNSYESPIHELHWICDEDHDPHGTISHLRLNFRAPRLEFLTLRDHSTSDFESFGPILFQGHTPQLQYLSLSCSQWFPSNEFPSLTHLSLSKIRGSDPNIILRATLSLLSRTPNLRDLVVADIVYQDGNETRIILLMFLTRITFESMKHESISVLLRHLDISPDIAMQVFTSHATNPSDLASLSNHFSGRLTTLQFASVDSKTQSKASVSTGMRNMINDCSFVVSAAGSSSALRYNVRGGMVDGLMVWYDRLFNNLPKHDIRELWIRTPWIGGPGWVLPGGASRMKSWSCLETLVVFDCSLHTLLVFLSSVRGICVNLSTLRLIWTTSGASLDLSVGQNILTEFELRGQGCRAMALVVEAQVGECDAVRHAPEEVEAVFEAIEYSSLRGENPCA</sequence>
<dbReference type="Gene3D" id="1.20.1280.50">
    <property type="match status" value="1"/>
</dbReference>
<accession>A0A1C7MKB9</accession>
<evidence type="ECO:0000259" key="1">
    <source>
        <dbReference type="Pfam" id="PF12937"/>
    </source>
</evidence>